<dbReference type="PANTHER" id="PTHR12196:SF2">
    <property type="entry name" value="DIPHTHINE--AMMONIA LIGASE"/>
    <property type="match status" value="1"/>
</dbReference>
<dbReference type="InterPro" id="IPR002761">
    <property type="entry name" value="Diphthami_syn_dom"/>
</dbReference>
<keyword evidence="2" id="KW-0436">Ligase</keyword>
<dbReference type="CDD" id="cd01994">
    <property type="entry name" value="AANH_PF0828-like"/>
    <property type="match status" value="1"/>
</dbReference>
<reference evidence="2 3" key="1">
    <citation type="submission" date="2019-03" db="EMBL/GenBank/DDBJ databases">
        <title>Complete genome sequence of Paenisporosarcina antarctica CGMCC 1.6503T.</title>
        <authorList>
            <person name="Rong J.-C."/>
            <person name="Chi N.-Y."/>
            <person name="Zhang Q.-F."/>
        </authorList>
    </citation>
    <scope>NUCLEOTIDE SEQUENCE [LARGE SCALE GENOMIC DNA]</scope>
    <source>
        <strain evidence="2 3">CGMCC 1.6503</strain>
    </source>
</reference>
<dbReference type="SUPFAM" id="SSF52402">
    <property type="entry name" value="Adenine nucleotide alpha hydrolases-like"/>
    <property type="match status" value="1"/>
</dbReference>
<proteinExistence type="predicted"/>
<dbReference type="NCBIfam" id="TIGR00290">
    <property type="entry name" value="MJ0570_dom"/>
    <property type="match status" value="1"/>
</dbReference>
<dbReference type="Gene3D" id="3.40.50.620">
    <property type="entry name" value="HUPs"/>
    <property type="match status" value="1"/>
</dbReference>
<dbReference type="Pfam" id="PF01902">
    <property type="entry name" value="Diphthami_syn_2"/>
    <property type="match status" value="1"/>
</dbReference>
<keyword evidence="3" id="KW-1185">Reference proteome</keyword>
<dbReference type="InterPro" id="IPR014729">
    <property type="entry name" value="Rossmann-like_a/b/a_fold"/>
</dbReference>
<accession>A0A4P6ZV01</accession>
<protein>
    <submittedName>
        <fullName evidence="2">Diphthine--ammonia ligase</fullName>
        <ecNumber evidence="2">6.3.1.14</ecNumber>
    </submittedName>
</protein>
<feature type="domain" description="Diphthamide synthase" evidence="1">
    <location>
        <begin position="7"/>
        <end position="216"/>
    </location>
</feature>
<sequence>MENKPFVASWSGGKDSAMAFYRAVQSGMKPKRLLTMFQEDEEVSKSHALPFSVVLAQAERIGIPLMIRGAGWSDYEMKFIDAMDECRADEITHGVFGDIDLQGHLEWVQKTCKKSNIVPIHPLWQEPRRAILEELLEVGFEAVIVVINTGMMSREYIGRTFTRELMDELEELGIDSCGENGEFHTVVVDGPIFSSRVPVAFGEVRENEGYVFLDVSLKE</sequence>
<dbReference type="Proteomes" id="UP000294292">
    <property type="component" value="Chromosome"/>
</dbReference>
<dbReference type="RefSeq" id="WP_134208416.1">
    <property type="nucleotide sequence ID" value="NZ_CP038015.1"/>
</dbReference>
<dbReference type="GO" id="GO:0017178">
    <property type="term" value="F:diphthine-ammonia ligase activity"/>
    <property type="evidence" value="ECO:0007669"/>
    <property type="project" value="UniProtKB-EC"/>
</dbReference>
<dbReference type="OrthoDB" id="3572539at2"/>
<dbReference type="Gene3D" id="3.90.1490.10">
    <property type="entry name" value="putative n-type atp pyrophosphatase, domain 2"/>
    <property type="match status" value="1"/>
</dbReference>
<name>A0A4P6ZV01_9BACL</name>
<dbReference type="KEGG" id="panc:E2636_01675"/>
<dbReference type="InterPro" id="IPR030662">
    <property type="entry name" value="DPH6/MJ0570"/>
</dbReference>
<gene>
    <name evidence="2" type="ORF">E2636_01675</name>
</gene>
<dbReference type="PANTHER" id="PTHR12196">
    <property type="entry name" value="DOMAIN OF UNKNOWN FUNCTION 71 DUF71 -CONTAINING PROTEIN"/>
    <property type="match status" value="1"/>
</dbReference>
<evidence type="ECO:0000313" key="2">
    <source>
        <dbReference type="EMBL" id="QBP39944.1"/>
    </source>
</evidence>
<dbReference type="EMBL" id="CP038015">
    <property type="protein sequence ID" value="QBP39944.1"/>
    <property type="molecule type" value="Genomic_DNA"/>
</dbReference>
<evidence type="ECO:0000313" key="3">
    <source>
        <dbReference type="Proteomes" id="UP000294292"/>
    </source>
</evidence>
<evidence type="ECO:0000259" key="1">
    <source>
        <dbReference type="Pfam" id="PF01902"/>
    </source>
</evidence>
<organism evidence="2 3">
    <name type="scientific">Paenisporosarcina antarctica</name>
    <dbReference type="NCBI Taxonomy" id="417367"/>
    <lineage>
        <taxon>Bacteria</taxon>
        <taxon>Bacillati</taxon>
        <taxon>Bacillota</taxon>
        <taxon>Bacilli</taxon>
        <taxon>Bacillales</taxon>
        <taxon>Caryophanaceae</taxon>
        <taxon>Paenisporosarcina</taxon>
    </lineage>
</organism>
<dbReference type="GO" id="GO:0017183">
    <property type="term" value="P:protein histidyl modification to diphthamide"/>
    <property type="evidence" value="ECO:0007669"/>
    <property type="project" value="TreeGrafter"/>
</dbReference>
<dbReference type="EC" id="6.3.1.14" evidence="2"/>
<dbReference type="AlphaFoldDB" id="A0A4P6ZV01"/>